<organism evidence="2 3">
    <name type="scientific">Sphingomonas swuensis</name>
    <dbReference type="NCBI Taxonomy" id="977800"/>
    <lineage>
        <taxon>Bacteria</taxon>
        <taxon>Pseudomonadati</taxon>
        <taxon>Pseudomonadota</taxon>
        <taxon>Alphaproteobacteria</taxon>
        <taxon>Sphingomonadales</taxon>
        <taxon>Sphingomonadaceae</taxon>
        <taxon>Sphingomonas</taxon>
    </lineage>
</organism>
<dbReference type="EMBL" id="BAABBQ010000001">
    <property type="protein sequence ID" value="GAA4015115.1"/>
    <property type="molecule type" value="Genomic_DNA"/>
</dbReference>
<dbReference type="Pfam" id="PF04244">
    <property type="entry name" value="DPRP"/>
    <property type="match status" value="1"/>
</dbReference>
<name>A0ABP7SQW2_9SPHN</name>
<dbReference type="RefSeq" id="WP_344706488.1">
    <property type="nucleotide sequence ID" value="NZ_BAABBQ010000001.1"/>
</dbReference>
<accession>A0ABP7SQW2</accession>
<dbReference type="Gene3D" id="1.25.40.80">
    <property type="match status" value="1"/>
</dbReference>
<sequence>MTTIIPILGDQLSHGLASLRGSDLASSVVLMMEVAEETTYVRHHKAKIVLILSAMRHFAEELRGAGWQVDYVRLDDPDNSGSFTGEVERCIGRNEGSSIRIVEAGEWRVQQAIGGWRDRFGVPVEILSDDRFICPLPDFFAWAASRRELVMESFYRQQRRRTGLLMESDDTPVGGQWNFDKDNRAPPPRQRPLREPRRFAPDETTREVIALVEGRFRHHFGTLDSFALPVTAEQARALLADFVEERLPRFGTYQDAMLEGADFLYHSRLSTSLNCGLLTPIEVCEAAEAAYHRGEAPLNAVEGFIRQMIGWREYIRGMYWLEMPGLSEVNFFGNRRDLPDFYWTGTTDMACCADSVRNTRDNAYAHHIQRLMVLGNFAMLAGIDPAQVADWYLVVYADAYEWVEHPNVLGMSQFADGGRLGTKPYAGSGAYINKMSNYCKGCRFDVKKRVGEDACPFNALYWDFLDRNEAKLRGNRRMWQPYATWNRFGDSTKSEIRAQARRFLDSLEGAAPGWARAYSAATASGGEETGKSGRSG</sequence>
<evidence type="ECO:0000313" key="2">
    <source>
        <dbReference type="EMBL" id="GAA4015115.1"/>
    </source>
</evidence>
<dbReference type="Gene3D" id="1.10.10.1710">
    <property type="entry name" value="Deoxyribodipyrimidine photolyase-related"/>
    <property type="match status" value="1"/>
</dbReference>
<keyword evidence="3" id="KW-1185">Reference proteome</keyword>
<dbReference type="Gene3D" id="1.10.579.10">
    <property type="entry name" value="DNA Cyclobutane Dipyrimidine Photolyase, subunit A, domain 3"/>
    <property type="match status" value="1"/>
</dbReference>
<dbReference type="PANTHER" id="PTHR38657">
    <property type="entry name" value="SLR1343 PROTEIN"/>
    <property type="match status" value="1"/>
</dbReference>
<evidence type="ECO:0000256" key="1">
    <source>
        <dbReference type="SAM" id="MobiDB-lite"/>
    </source>
</evidence>
<dbReference type="Proteomes" id="UP001500235">
    <property type="component" value="Unassembled WGS sequence"/>
</dbReference>
<comment type="caution">
    <text evidence="2">The sequence shown here is derived from an EMBL/GenBank/DDBJ whole genome shotgun (WGS) entry which is preliminary data.</text>
</comment>
<dbReference type="InterPro" id="IPR052551">
    <property type="entry name" value="UV-DNA_repair_photolyase"/>
</dbReference>
<protein>
    <submittedName>
        <fullName evidence="2">Cryptochrome/photolyase family protein</fullName>
    </submittedName>
</protein>
<proteinExistence type="predicted"/>
<dbReference type="InterPro" id="IPR014729">
    <property type="entry name" value="Rossmann-like_a/b/a_fold"/>
</dbReference>
<dbReference type="InterPro" id="IPR036134">
    <property type="entry name" value="Crypto/Photolyase_FAD-like_sf"/>
</dbReference>
<gene>
    <name evidence="2" type="ORF">GCM10022280_12140</name>
</gene>
<reference evidence="3" key="1">
    <citation type="journal article" date="2019" name="Int. J. Syst. Evol. Microbiol.">
        <title>The Global Catalogue of Microorganisms (GCM) 10K type strain sequencing project: providing services to taxonomists for standard genome sequencing and annotation.</title>
        <authorList>
            <consortium name="The Broad Institute Genomics Platform"/>
            <consortium name="The Broad Institute Genome Sequencing Center for Infectious Disease"/>
            <person name="Wu L."/>
            <person name="Ma J."/>
        </authorList>
    </citation>
    <scope>NUCLEOTIDE SEQUENCE [LARGE SCALE GENOMIC DNA]</scope>
    <source>
        <strain evidence="3">JCM 17563</strain>
    </source>
</reference>
<dbReference type="Gene3D" id="3.40.50.620">
    <property type="entry name" value="HUPs"/>
    <property type="match status" value="1"/>
</dbReference>
<dbReference type="InterPro" id="IPR007357">
    <property type="entry name" value="PhrB-like"/>
</dbReference>
<evidence type="ECO:0000313" key="3">
    <source>
        <dbReference type="Proteomes" id="UP001500235"/>
    </source>
</evidence>
<dbReference type="PANTHER" id="PTHR38657:SF1">
    <property type="entry name" value="SLR1343 PROTEIN"/>
    <property type="match status" value="1"/>
</dbReference>
<dbReference type="SUPFAM" id="SSF48173">
    <property type="entry name" value="Cryptochrome/photolyase FAD-binding domain"/>
    <property type="match status" value="1"/>
</dbReference>
<feature type="region of interest" description="Disordered" evidence="1">
    <location>
        <begin position="166"/>
        <end position="197"/>
    </location>
</feature>